<evidence type="ECO:0000256" key="1">
    <source>
        <dbReference type="ARBA" id="ARBA00004651"/>
    </source>
</evidence>
<reference evidence="7 8" key="1">
    <citation type="journal article" date="2013" name="Genome Announc.">
        <title>Whole-Genome Sequence of the Clinical Strain Corynebacterium argentoratense DSM 44202, Isolated from a Human Throat Specimen.</title>
        <authorList>
            <person name="Bomholt C."/>
            <person name="Glaub A."/>
            <person name="Gravermann K."/>
            <person name="Albersmeier A."/>
            <person name="Brinkrolf K."/>
            <person name="Ruckert C."/>
            <person name="Tauch A."/>
        </authorList>
    </citation>
    <scope>NUCLEOTIDE SEQUENCE [LARGE SCALE GENOMIC DNA]</scope>
    <source>
        <strain evidence="7">DSM 44202</strain>
    </source>
</reference>
<dbReference type="NCBIfam" id="TIGR02454">
    <property type="entry name" value="ECF_T_CbiQ"/>
    <property type="match status" value="1"/>
</dbReference>
<dbReference type="CDD" id="cd16914">
    <property type="entry name" value="EcfT"/>
    <property type="match status" value="1"/>
</dbReference>
<name>U3GZW2_9CORY</name>
<dbReference type="PANTHER" id="PTHR43723:SF1">
    <property type="entry name" value="COBALT TRANSPORT PROTEIN CBIQ"/>
    <property type="match status" value="1"/>
</dbReference>
<gene>
    <name evidence="7" type="ORF">CARG_08325</name>
</gene>
<dbReference type="RefSeq" id="WP_021012165.1">
    <property type="nucleotide sequence ID" value="NC_022198.1"/>
</dbReference>
<feature type="transmembrane region" description="Helical" evidence="6">
    <location>
        <begin position="61"/>
        <end position="82"/>
    </location>
</feature>
<dbReference type="KEGG" id="caz:CARG_08325"/>
<evidence type="ECO:0000313" key="8">
    <source>
        <dbReference type="Proteomes" id="UP000016943"/>
    </source>
</evidence>
<feature type="transmembrane region" description="Helical" evidence="6">
    <location>
        <begin position="22"/>
        <end position="49"/>
    </location>
</feature>
<protein>
    <recommendedName>
        <fullName evidence="9">Cobalt ABC transporter permease</fullName>
    </recommendedName>
</protein>
<keyword evidence="8" id="KW-1185">Reference proteome</keyword>
<feature type="transmembrane region" description="Helical" evidence="6">
    <location>
        <begin position="102"/>
        <end position="122"/>
    </location>
</feature>
<evidence type="ECO:0000256" key="5">
    <source>
        <dbReference type="ARBA" id="ARBA00023136"/>
    </source>
</evidence>
<dbReference type="OrthoDB" id="4407546at2"/>
<dbReference type="InterPro" id="IPR052770">
    <property type="entry name" value="Cobalt_transport_CbiQ"/>
</dbReference>
<dbReference type="GO" id="GO:0006824">
    <property type="term" value="P:cobalt ion transport"/>
    <property type="evidence" value="ECO:0007669"/>
    <property type="project" value="InterPro"/>
</dbReference>
<comment type="subcellular location">
    <subcellularLocation>
        <location evidence="1">Cell membrane</location>
        <topology evidence="1">Multi-pass membrane protein</topology>
    </subcellularLocation>
</comment>
<dbReference type="Pfam" id="PF02361">
    <property type="entry name" value="CbiQ"/>
    <property type="match status" value="1"/>
</dbReference>
<dbReference type="EMBL" id="CP006365">
    <property type="protein sequence ID" value="AGU15772.1"/>
    <property type="molecule type" value="Genomic_DNA"/>
</dbReference>
<evidence type="ECO:0000256" key="2">
    <source>
        <dbReference type="ARBA" id="ARBA00022475"/>
    </source>
</evidence>
<dbReference type="PATRIC" id="fig|1348662.3.peg.1646"/>
<dbReference type="GO" id="GO:0043190">
    <property type="term" value="C:ATP-binding cassette (ABC) transporter complex"/>
    <property type="evidence" value="ECO:0007669"/>
    <property type="project" value="InterPro"/>
</dbReference>
<dbReference type="InterPro" id="IPR003339">
    <property type="entry name" value="ABC/ECF_trnsptr_transmembrane"/>
</dbReference>
<dbReference type="HOGENOM" id="CLU_056469_5_2_11"/>
<dbReference type="GeneID" id="78250407"/>
<sequence length="246" mass="26668">MNPLEIAASTSPWAQVNVGEKALLILGLLVLAIALPPLPALPIIGVIILVAAARAQVPWKLYGALVAAPATFIILGIFPLVATITTHGIERIDGGLTDAATVLGRSIVGMSATMLFALTTPMSEQLLWFRRIHVPESIVHVTMLTYRMSSQLVETSRTMWQAQAQRLGHTNKRRWLRSSAHQIAALFVIAFARARAMQEGLELRADAACYRTLTVARPVRTRNIVGSIIILALVMVIGLKGAQLWG</sequence>
<proteinExistence type="predicted"/>
<dbReference type="STRING" id="1348662.CARG_08325"/>
<feature type="transmembrane region" description="Helical" evidence="6">
    <location>
        <begin position="224"/>
        <end position="242"/>
    </location>
</feature>
<evidence type="ECO:0000256" key="6">
    <source>
        <dbReference type="SAM" id="Phobius"/>
    </source>
</evidence>
<dbReference type="Proteomes" id="UP000016943">
    <property type="component" value="Chromosome"/>
</dbReference>
<evidence type="ECO:0000313" key="7">
    <source>
        <dbReference type="EMBL" id="AGU15772.1"/>
    </source>
</evidence>
<keyword evidence="5 6" id="KW-0472">Membrane</keyword>
<accession>U3GZW2</accession>
<evidence type="ECO:0000256" key="4">
    <source>
        <dbReference type="ARBA" id="ARBA00022989"/>
    </source>
</evidence>
<dbReference type="InterPro" id="IPR012809">
    <property type="entry name" value="ECF_CbiQ"/>
</dbReference>
<keyword evidence="2" id="KW-1003">Cell membrane</keyword>
<dbReference type="eggNOG" id="COG0619">
    <property type="taxonomic scope" value="Bacteria"/>
</dbReference>
<dbReference type="AlphaFoldDB" id="U3GZW2"/>
<organism evidence="7 8">
    <name type="scientific">Corynebacterium argentoratense DSM 44202</name>
    <dbReference type="NCBI Taxonomy" id="1348662"/>
    <lineage>
        <taxon>Bacteria</taxon>
        <taxon>Bacillati</taxon>
        <taxon>Actinomycetota</taxon>
        <taxon>Actinomycetes</taxon>
        <taxon>Mycobacteriales</taxon>
        <taxon>Corynebacteriaceae</taxon>
        <taxon>Corynebacterium</taxon>
    </lineage>
</organism>
<dbReference type="PANTHER" id="PTHR43723">
    <property type="entry name" value="COBALT TRANSPORT PROTEIN CBIQ"/>
    <property type="match status" value="1"/>
</dbReference>
<evidence type="ECO:0008006" key="9">
    <source>
        <dbReference type="Google" id="ProtNLM"/>
    </source>
</evidence>
<keyword evidence="3 6" id="KW-0812">Transmembrane</keyword>
<evidence type="ECO:0000256" key="3">
    <source>
        <dbReference type="ARBA" id="ARBA00022692"/>
    </source>
</evidence>
<keyword evidence="4 6" id="KW-1133">Transmembrane helix</keyword>